<evidence type="ECO:0000256" key="1">
    <source>
        <dbReference type="ARBA" id="ARBA00001539"/>
    </source>
</evidence>
<dbReference type="PANTHER" id="PTHR43000">
    <property type="entry name" value="DTDP-D-GLUCOSE 4,6-DEHYDRATASE-RELATED"/>
    <property type="match status" value="1"/>
</dbReference>
<dbReference type="InterPro" id="IPR005888">
    <property type="entry name" value="dTDP_Gluc_deHydtase"/>
</dbReference>
<dbReference type="GO" id="GO:0008460">
    <property type="term" value="F:dTDP-glucose 4,6-dehydratase activity"/>
    <property type="evidence" value="ECO:0007669"/>
    <property type="project" value="UniProtKB-EC"/>
</dbReference>
<dbReference type="Gene3D" id="3.90.25.10">
    <property type="entry name" value="UDP-galactose 4-epimerase, domain 1"/>
    <property type="match status" value="1"/>
</dbReference>
<dbReference type="Pfam" id="PF16363">
    <property type="entry name" value="GDP_Man_Dehyd"/>
    <property type="match status" value="1"/>
</dbReference>
<evidence type="ECO:0000256" key="7">
    <source>
        <dbReference type="RuleBase" id="RU004473"/>
    </source>
</evidence>
<dbReference type="CDD" id="cd05246">
    <property type="entry name" value="dTDP_GD_SDR_e"/>
    <property type="match status" value="1"/>
</dbReference>
<name>D0LP26_HALO1</name>
<reference evidence="9 10" key="1">
    <citation type="journal article" date="2010" name="Stand. Genomic Sci.">
        <title>Complete genome sequence of Haliangium ochraceum type strain (SMP-2).</title>
        <authorList>
            <consortium name="US DOE Joint Genome Institute (JGI-PGF)"/>
            <person name="Ivanova N."/>
            <person name="Daum C."/>
            <person name="Lang E."/>
            <person name="Abt B."/>
            <person name="Kopitz M."/>
            <person name="Saunders E."/>
            <person name="Lapidus A."/>
            <person name="Lucas S."/>
            <person name="Glavina Del Rio T."/>
            <person name="Nolan M."/>
            <person name="Tice H."/>
            <person name="Copeland A."/>
            <person name="Cheng J.F."/>
            <person name="Chen F."/>
            <person name="Bruce D."/>
            <person name="Goodwin L."/>
            <person name="Pitluck S."/>
            <person name="Mavromatis K."/>
            <person name="Pati A."/>
            <person name="Mikhailova N."/>
            <person name="Chen A."/>
            <person name="Palaniappan K."/>
            <person name="Land M."/>
            <person name="Hauser L."/>
            <person name="Chang Y.J."/>
            <person name="Jeffries C.D."/>
            <person name="Detter J.C."/>
            <person name="Brettin T."/>
            <person name="Rohde M."/>
            <person name="Goker M."/>
            <person name="Bristow J."/>
            <person name="Markowitz V."/>
            <person name="Eisen J.A."/>
            <person name="Hugenholtz P."/>
            <person name="Kyrpides N.C."/>
            <person name="Klenk H.P."/>
        </authorList>
    </citation>
    <scope>NUCLEOTIDE SEQUENCE [LARGE SCALE GENOMIC DNA]</scope>
    <source>
        <strain evidence="10">DSM 14365 / CIP 107738 / JCM 11303 / AJ 13395 / SMP-2</strain>
    </source>
</reference>
<evidence type="ECO:0000256" key="6">
    <source>
        <dbReference type="ARBA" id="ARBA00023239"/>
    </source>
</evidence>
<comment type="catalytic activity">
    <reaction evidence="1 7">
        <text>dTDP-alpha-D-glucose = dTDP-4-dehydro-6-deoxy-alpha-D-glucose + H2O</text>
        <dbReference type="Rhea" id="RHEA:17221"/>
        <dbReference type="ChEBI" id="CHEBI:15377"/>
        <dbReference type="ChEBI" id="CHEBI:57477"/>
        <dbReference type="ChEBI" id="CHEBI:57649"/>
        <dbReference type="EC" id="4.2.1.46"/>
    </reaction>
</comment>
<dbReference type="HOGENOM" id="CLU_007383_1_14_7"/>
<gene>
    <name evidence="9" type="ordered locus">Hoch_6383</name>
</gene>
<evidence type="ECO:0000259" key="8">
    <source>
        <dbReference type="Pfam" id="PF16363"/>
    </source>
</evidence>
<evidence type="ECO:0000256" key="3">
    <source>
        <dbReference type="ARBA" id="ARBA00008178"/>
    </source>
</evidence>
<dbReference type="RefSeq" id="WP_012831444.1">
    <property type="nucleotide sequence ID" value="NC_013440.1"/>
</dbReference>
<dbReference type="Proteomes" id="UP000001880">
    <property type="component" value="Chromosome"/>
</dbReference>
<proteinExistence type="inferred from homology"/>
<dbReference type="STRING" id="502025.Hoch_6383"/>
<keyword evidence="6 7" id="KW-0456">Lyase</keyword>
<comment type="cofactor">
    <cofactor evidence="2 7">
        <name>NAD(+)</name>
        <dbReference type="ChEBI" id="CHEBI:57540"/>
    </cofactor>
</comment>
<sequence>MRRMTHPAPRSRASTWLVTGGCGFIGSHFVRSSLRAEPGLRVVNLDKLNYAGSAGNLDDLAEHPRYRLVRGDIGDRACVQQLFDEHRPDAVVHLAAESHVDRSIDAPASFVETNIVGTFTLLEAARAYFAACPAERRDALRFVHVSTDEVYGSAAEDGPAFDETARYAPSSPYAASKASADHLVMAAHRTYGFPALVTHGCNTFGSHQFPEKFLPTVVLNALDGKDIPVYGDGRNERDWLAVSEHCDGLRAVLARGHIGQSYNIATGRRRSNLEMARRVCAVVDALVPAKAPSSRLLRFVTDRPGHDRRYAVTTDKIRRDTGWSAASEFDSALRDTVAWYIANRAWCQRIESKGYERKRQGLQGRAESSSEAP</sequence>
<feature type="domain" description="NAD(P)-binding" evidence="8">
    <location>
        <begin position="17"/>
        <end position="336"/>
    </location>
</feature>
<dbReference type="AlphaFoldDB" id="D0LP26"/>
<dbReference type="KEGG" id="hoh:Hoch_6383"/>
<dbReference type="EMBL" id="CP001804">
    <property type="protein sequence ID" value="ACY18852.1"/>
    <property type="molecule type" value="Genomic_DNA"/>
</dbReference>
<evidence type="ECO:0000256" key="4">
    <source>
        <dbReference type="ARBA" id="ARBA00011990"/>
    </source>
</evidence>
<dbReference type="EC" id="4.2.1.46" evidence="4 7"/>
<protein>
    <recommendedName>
        <fullName evidence="4 7">dTDP-glucose 4,6-dehydratase</fullName>
        <ecNumber evidence="4 7">4.2.1.46</ecNumber>
    </recommendedName>
</protein>
<dbReference type="SUPFAM" id="SSF51735">
    <property type="entry name" value="NAD(P)-binding Rossmann-fold domains"/>
    <property type="match status" value="1"/>
</dbReference>
<evidence type="ECO:0000256" key="2">
    <source>
        <dbReference type="ARBA" id="ARBA00001911"/>
    </source>
</evidence>
<evidence type="ECO:0000256" key="5">
    <source>
        <dbReference type="ARBA" id="ARBA00023027"/>
    </source>
</evidence>
<dbReference type="InterPro" id="IPR036291">
    <property type="entry name" value="NAD(P)-bd_dom_sf"/>
</dbReference>
<comment type="similarity">
    <text evidence="3 7">Belongs to the NAD(P)-dependent epimerase/dehydratase family. dTDP-glucose dehydratase subfamily.</text>
</comment>
<dbReference type="eggNOG" id="COG1088">
    <property type="taxonomic scope" value="Bacteria"/>
</dbReference>
<dbReference type="NCBIfam" id="TIGR01181">
    <property type="entry name" value="dTDP_gluc_dehyt"/>
    <property type="match status" value="1"/>
</dbReference>
<organism evidence="9 10">
    <name type="scientific">Haliangium ochraceum (strain DSM 14365 / JCM 11303 / SMP-2)</name>
    <dbReference type="NCBI Taxonomy" id="502025"/>
    <lineage>
        <taxon>Bacteria</taxon>
        <taxon>Pseudomonadati</taxon>
        <taxon>Myxococcota</taxon>
        <taxon>Polyangia</taxon>
        <taxon>Haliangiales</taxon>
        <taxon>Kofleriaceae</taxon>
        <taxon>Haliangium</taxon>
    </lineage>
</organism>
<dbReference type="Gene3D" id="3.40.50.720">
    <property type="entry name" value="NAD(P)-binding Rossmann-like Domain"/>
    <property type="match status" value="1"/>
</dbReference>
<dbReference type="GO" id="GO:0009225">
    <property type="term" value="P:nucleotide-sugar metabolic process"/>
    <property type="evidence" value="ECO:0007669"/>
    <property type="project" value="InterPro"/>
</dbReference>
<evidence type="ECO:0000313" key="9">
    <source>
        <dbReference type="EMBL" id="ACY18852.1"/>
    </source>
</evidence>
<accession>D0LP26</accession>
<keyword evidence="5" id="KW-0520">NAD</keyword>
<keyword evidence="10" id="KW-1185">Reference proteome</keyword>
<evidence type="ECO:0000313" key="10">
    <source>
        <dbReference type="Proteomes" id="UP000001880"/>
    </source>
</evidence>
<dbReference type="InterPro" id="IPR016040">
    <property type="entry name" value="NAD(P)-bd_dom"/>
</dbReference>